<keyword evidence="3" id="KW-0804">Transcription</keyword>
<dbReference type="PRINTS" id="PR00032">
    <property type="entry name" value="HTHARAC"/>
</dbReference>
<dbReference type="RefSeq" id="WP_099385504.1">
    <property type="nucleotide sequence ID" value="NZ_JANSWH010000033.1"/>
</dbReference>
<dbReference type="EMBL" id="PDYG01000007">
    <property type="protein sequence ID" value="PHU38510.1"/>
    <property type="molecule type" value="Genomic_DNA"/>
</dbReference>
<dbReference type="InterPro" id="IPR020449">
    <property type="entry name" value="Tscrpt_reg_AraC-type_HTH"/>
</dbReference>
<dbReference type="InterPro" id="IPR018062">
    <property type="entry name" value="HTH_AraC-typ_CS"/>
</dbReference>
<sequence>MEWKDFKENVSHGTAAFPLADYVWTGEFDYTVNQHWHKEIEMIYFEKGTFAFSCNSVDYTVEGPALAFVDAGVLHGLSLRRGQRESALVFDCRMLSFEWYDESQRVILEPLINQKVKLPPFLYPEDEIWPEILPLYKKALTEARKKKASSNLKVKLYLAEILSLLYEHQLLTATETMAEAKGYQVENIKKAATYIREHYTSKMKISDVADYMGMSEQYLCRYFKKMTGKTLTEYMNEIRIEKASEMLSNTNEKVIDIAIQCGYDNISYFIKRFKNLKGITPQEYRKVSKLG</sequence>
<dbReference type="SUPFAM" id="SSF46689">
    <property type="entry name" value="Homeodomain-like"/>
    <property type="match status" value="2"/>
</dbReference>
<feature type="domain" description="HTH araC/xylS-type" evidence="4">
    <location>
        <begin position="189"/>
        <end position="287"/>
    </location>
</feature>
<dbReference type="Pfam" id="PF12833">
    <property type="entry name" value="HTH_18"/>
    <property type="match status" value="1"/>
</dbReference>
<dbReference type="SMART" id="SM00342">
    <property type="entry name" value="HTH_ARAC"/>
    <property type="match status" value="1"/>
</dbReference>
<name>A0A2G3E5R3_9FIRM</name>
<reference evidence="5 6" key="1">
    <citation type="submission" date="2017-10" db="EMBL/GenBank/DDBJ databases">
        <title>Resolving the taxonomy of Roseburia spp., Eubacterium rectale and Agathobacter spp. through phylogenomic analysis.</title>
        <authorList>
            <person name="Sheridan P.O."/>
            <person name="Walker A.W."/>
            <person name="Duncan S.H."/>
            <person name="Scott K.P."/>
            <person name="Toole P.W.O."/>
            <person name="Luis P."/>
            <person name="Flint H.J."/>
        </authorList>
    </citation>
    <scope>NUCLEOTIDE SEQUENCE [LARGE SCALE GENOMIC DNA]</scope>
    <source>
        <strain evidence="5 6">JK623</strain>
    </source>
</reference>
<evidence type="ECO:0000259" key="4">
    <source>
        <dbReference type="PROSITE" id="PS01124"/>
    </source>
</evidence>
<dbReference type="PROSITE" id="PS00041">
    <property type="entry name" value="HTH_ARAC_FAMILY_1"/>
    <property type="match status" value="1"/>
</dbReference>
<gene>
    <name evidence="5" type="ORF">CSX02_02440</name>
</gene>
<keyword evidence="2" id="KW-0238">DNA-binding</keyword>
<dbReference type="InterPro" id="IPR009057">
    <property type="entry name" value="Homeodomain-like_sf"/>
</dbReference>
<keyword evidence="1" id="KW-0805">Transcription regulation</keyword>
<accession>A0A2G3E5R3</accession>
<dbReference type="PANTHER" id="PTHR43280:SF2">
    <property type="entry name" value="HTH-TYPE TRANSCRIPTIONAL REGULATOR EXSA"/>
    <property type="match status" value="1"/>
</dbReference>
<dbReference type="GO" id="GO:0043565">
    <property type="term" value="F:sequence-specific DNA binding"/>
    <property type="evidence" value="ECO:0007669"/>
    <property type="project" value="InterPro"/>
</dbReference>
<dbReference type="Gene3D" id="2.60.120.10">
    <property type="entry name" value="Jelly Rolls"/>
    <property type="match status" value="1"/>
</dbReference>
<dbReference type="Proteomes" id="UP000224563">
    <property type="component" value="Unassembled WGS sequence"/>
</dbReference>
<dbReference type="Gene3D" id="1.10.10.60">
    <property type="entry name" value="Homeodomain-like"/>
    <property type="match status" value="2"/>
</dbReference>
<dbReference type="InterPro" id="IPR018060">
    <property type="entry name" value="HTH_AraC"/>
</dbReference>
<dbReference type="PROSITE" id="PS01124">
    <property type="entry name" value="HTH_ARAC_FAMILY_2"/>
    <property type="match status" value="1"/>
</dbReference>
<dbReference type="PANTHER" id="PTHR43280">
    <property type="entry name" value="ARAC-FAMILY TRANSCRIPTIONAL REGULATOR"/>
    <property type="match status" value="1"/>
</dbReference>
<evidence type="ECO:0000256" key="2">
    <source>
        <dbReference type="ARBA" id="ARBA00023125"/>
    </source>
</evidence>
<dbReference type="GO" id="GO:0003700">
    <property type="term" value="F:DNA-binding transcription factor activity"/>
    <property type="evidence" value="ECO:0007669"/>
    <property type="project" value="InterPro"/>
</dbReference>
<evidence type="ECO:0000256" key="1">
    <source>
        <dbReference type="ARBA" id="ARBA00023015"/>
    </source>
</evidence>
<organism evidence="5 6">
    <name type="scientific">Agathobacter ruminis</name>
    <dbReference type="NCBI Taxonomy" id="1712665"/>
    <lineage>
        <taxon>Bacteria</taxon>
        <taxon>Bacillati</taxon>
        <taxon>Bacillota</taxon>
        <taxon>Clostridia</taxon>
        <taxon>Lachnospirales</taxon>
        <taxon>Lachnospiraceae</taxon>
        <taxon>Agathobacter</taxon>
    </lineage>
</organism>
<proteinExistence type="predicted"/>
<evidence type="ECO:0000313" key="6">
    <source>
        <dbReference type="Proteomes" id="UP000224563"/>
    </source>
</evidence>
<protein>
    <submittedName>
        <fullName evidence="5">AraC family transcriptional regulator</fullName>
    </submittedName>
</protein>
<evidence type="ECO:0000313" key="5">
    <source>
        <dbReference type="EMBL" id="PHU38510.1"/>
    </source>
</evidence>
<dbReference type="AlphaFoldDB" id="A0A2G3E5R3"/>
<dbReference type="SUPFAM" id="SSF51215">
    <property type="entry name" value="Regulatory protein AraC"/>
    <property type="match status" value="1"/>
</dbReference>
<reference evidence="5 6" key="2">
    <citation type="submission" date="2017-10" db="EMBL/GenBank/DDBJ databases">
        <authorList>
            <person name="Banno H."/>
            <person name="Chua N.-H."/>
        </authorList>
    </citation>
    <scope>NUCLEOTIDE SEQUENCE [LARGE SCALE GENOMIC DNA]</scope>
    <source>
        <strain evidence="5 6">JK623</strain>
    </source>
</reference>
<comment type="caution">
    <text evidence="5">The sequence shown here is derived from an EMBL/GenBank/DDBJ whole genome shotgun (WGS) entry which is preliminary data.</text>
</comment>
<keyword evidence="6" id="KW-1185">Reference proteome</keyword>
<dbReference type="InterPro" id="IPR014710">
    <property type="entry name" value="RmlC-like_jellyroll"/>
</dbReference>
<dbReference type="InterPro" id="IPR037923">
    <property type="entry name" value="HTH-like"/>
</dbReference>
<evidence type="ECO:0000256" key="3">
    <source>
        <dbReference type="ARBA" id="ARBA00023163"/>
    </source>
</evidence>